<sequence length="595" mass="68100">MGITSASVTQRGKKNRCRTGCLNCRQRHKKCDEFKPRCGLCSKRGESCVWPTTKKEVTQDSFRFFKAARDATKETTLGLKKYSSRLQETLQTTSPTSPKSASSMSPRLQNLIDMVSHEVDKTTEKSPPKQDTSPASDSLSADLMAPFLNYSHLHRTFRDYMFTNVVNSKPEEPQEADFRNILQSPMPEFLNHSNSSKNLQDLLNDDDSLYMFSQQMPTHLEDEANALVKPVSLTDTDKISLYKTYLYQVAPWLDMFDTASKQFGTTVPLLAAKSDALLNSIYAIASRQTEQTTKDYPPEIAINLYENSLKLLIPTVNRTLDTSIITTCVILCVFEMMSSSPKKWRYHLEGCAALFKMHGINGFCDELERGLFWCYARMDVSSAVIGEQSTIIPSELWLPYNCSVYESKKVFNEFGNKEDMYANYMVYLCSRVLNLIANAKEDYEKDWEFLWGEISDWYEDRPFEFKPLVSFNSSPFPGILFVNGPAISANQMYHMAIILLIQNKPRLHKLVYSDHIKSPIWHAKQICAISLYNEHPGCWNNSLQPLWIAGQLLSSDQEHEVVLNLLSKIEATTGWQMNFRAEDLKKHWRQEAAIT</sequence>
<dbReference type="GO" id="GO:0005634">
    <property type="term" value="C:nucleus"/>
    <property type="evidence" value="ECO:0007669"/>
    <property type="project" value="UniProtKB-SubCell"/>
</dbReference>
<feature type="compositionally biased region" description="Polar residues" evidence="3">
    <location>
        <begin position="129"/>
        <end position="138"/>
    </location>
</feature>
<dbReference type="InterPro" id="IPR001138">
    <property type="entry name" value="Zn2Cys6_DnaBD"/>
</dbReference>
<dbReference type="OrthoDB" id="415590at2759"/>
<protein>
    <recommendedName>
        <fullName evidence="4">Zn(2)-C6 fungal-type domain-containing protein</fullName>
    </recommendedName>
</protein>
<dbReference type="Gene3D" id="4.10.240.10">
    <property type="entry name" value="Zn(2)-C6 fungal-type DNA-binding domain"/>
    <property type="match status" value="1"/>
</dbReference>
<feature type="compositionally biased region" description="Basic and acidic residues" evidence="3">
    <location>
        <begin position="119"/>
        <end position="128"/>
    </location>
</feature>
<proteinExistence type="predicted"/>
<dbReference type="PANTHER" id="PTHR37534">
    <property type="entry name" value="TRANSCRIPTIONAL ACTIVATOR PROTEIN UGA3"/>
    <property type="match status" value="1"/>
</dbReference>
<dbReference type="HOGENOM" id="CLU_008719_5_1_1"/>
<dbReference type="InterPro" id="IPR021858">
    <property type="entry name" value="Fun_TF"/>
</dbReference>
<dbReference type="SUPFAM" id="SSF57701">
    <property type="entry name" value="Zn2/Cys6 DNA-binding domain"/>
    <property type="match status" value="1"/>
</dbReference>
<dbReference type="GO" id="GO:0008270">
    <property type="term" value="F:zinc ion binding"/>
    <property type="evidence" value="ECO:0007669"/>
    <property type="project" value="InterPro"/>
</dbReference>
<dbReference type="EMBL" id="GL996527">
    <property type="protein sequence ID" value="EGV62637.1"/>
    <property type="molecule type" value="Genomic_DNA"/>
</dbReference>
<organism evidence="6">
    <name type="scientific">Candida tenuis (strain ATCC 10573 / BCRC 21748 / CBS 615 / JCM 9827 / NBRC 10315 / NRRL Y-1498 / VKM Y-70)</name>
    <name type="common">Yeast</name>
    <name type="synonym">Yamadazyma tenuis</name>
    <dbReference type="NCBI Taxonomy" id="590646"/>
    <lineage>
        <taxon>Eukaryota</taxon>
        <taxon>Fungi</taxon>
        <taxon>Dikarya</taxon>
        <taxon>Ascomycota</taxon>
        <taxon>Saccharomycotina</taxon>
        <taxon>Pichiomycetes</taxon>
        <taxon>Debaryomycetaceae</taxon>
        <taxon>Yamadazyma</taxon>
    </lineage>
</organism>
<reference evidence="5 6" key="1">
    <citation type="journal article" date="2011" name="Proc. Natl. Acad. Sci. U.S.A.">
        <title>Comparative genomics of xylose-fermenting fungi for enhanced biofuel production.</title>
        <authorList>
            <person name="Wohlbach D.J."/>
            <person name="Kuo A."/>
            <person name="Sato T.K."/>
            <person name="Potts K.M."/>
            <person name="Salamov A.A."/>
            <person name="LaButti K.M."/>
            <person name="Sun H."/>
            <person name="Clum A."/>
            <person name="Pangilinan J.L."/>
            <person name="Lindquist E.A."/>
            <person name="Lucas S."/>
            <person name="Lapidus A."/>
            <person name="Jin M."/>
            <person name="Gunawan C."/>
            <person name="Balan V."/>
            <person name="Dale B.E."/>
            <person name="Jeffries T.W."/>
            <person name="Zinkel R."/>
            <person name="Barry K.W."/>
            <person name="Grigoriev I.V."/>
            <person name="Gasch A.P."/>
        </authorList>
    </citation>
    <scope>NUCLEOTIDE SEQUENCE [LARGE SCALE GENOMIC DNA]</scope>
    <source>
        <strain evidence="6">ATCC 10573 / BCRC 21748 / CBS 615 / JCM 9827 / NBRC 10315 / NRRL Y-1498 / VKM Y-70</strain>
    </source>
</reference>
<dbReference type="CDD" id="cd00067">
    <property type="entry name" value="GAL4"/>
    <property type="match status" value="1"/>
</dbReference>
<dbReference type="PROSITE" id="PS50048">
    <property type="entry name" value="ZN2_CY6_FUNGAL_2"/>
    <property type="match status" value="1"/>
</dbReference>
<keyword evidence="2" id="KW-0539">Nucleus</keyword>
<dbReference type="Proteomes" id="UP000000707">
    <property type="component" value="Unassembled WGS sequence"/>
</dbReference>
<dbReference type="GeneID" id="18250422"/>
<evidence type="ECO:0000313" key="6">
    <source>
        <dbReference type="Proteomes" id="UP000000707"/>
    </source>
</evidence>
<evidence type="ECO:0000256" key="2">
    <source>
        <dbReference type="ARBA" id="ARBA00023242"/>
    </source>
</evidence>
<dbReference type="KEGG" id="cten:18250422"/>
<dbReference type="RefSeq" id="XP_006688807.1">
    <property type="nucleotide sequence ID" value="XM_006688744.1"/>
</dbReference>
<evidence type="ECO:0000256" key="1">
    <source>
        <dbReference type="ARBA" id="ARBA00004123"/>
    </source>
</evidence>
<dbReference type="Pfam" id="PF11951">
    <property type="entry name" value="Fungal_trans_2"/>
    <property type="match status" value="1"/>
</dbReference>
<gene>
    <name evidence="5" type="ORF">CANTEDRAFT_94621</name>
</gene>
<dbReference type="AlphaFoldDB" id="G3B8B7"/>
<dbReference type="GO" id="GO:0000981">
    <property type="term" value="F:DNA-binding transcription factor activity, RNA polymerase II-specific"/>
    <property type="evidence" value="ECO:0007669"/>
    <property type="project" value="InterPro"/>
</dbReference>
<feature type="region of interest" description="Disordered" evidence="3">
    <location>
        <begin position="119"/>
        <end position="138"/>
    </location>
</feature>
<feature type="compositionally biased region" description="Low complexity" evidence="3">
    <location>
        <begin position="92"/>
        <end position="105"/>
    </location>
</feature>
<dbReference type="InterPro" id="IPR036864">
    <property type="entry name" value="Zn2-C6_fun-type_DNA-bd_sf"/>
</dbReference>
<dbReference type="PANTHER" id="PTHR37534:SF24">
    <property type="entry name" value="MISCELLANEOUS ZN(II)2CYS6 TRANSCRIPTION FACTOR (EUROFUNG)-RELATED"/>
    <property type="match status" value="1"/>
</dbReference>
<dbReference type="CDD" id="cd12148">
    <property type="entry name" value="fungal_TF_MHR"/>
    <property type="match status" value="1"/>
</dbReference>
<dbReference type="SMART" id="SM00066">
    <property type="entry name" value="GAL4"/>
    <property type="match status" value="1"/>
</dbReference>
<evidence type="ECO:0000313" key="5">
    <source>
        <dbReference type="EMBL" id="EGV62637.1"/>
    </source>
</evidence>
<dbReference type="GO" id="GO:0045944">
    <property type="term" value="P:positive regulation of transcription by RNA polymerase II"/>
    <property type="evidence" value="ECO:0007669"/>
    <property type="project" value="TreeGrafter"/>
</dbReference>
<feature type="domain" description="Zn(2)-C6 fungal-type" evidence="4">
    <location>
        <begin position="20"/>
        <end position="50"/>
    </location>
</feature>
<name>G3B8B7_CANTC</name>
<evidence type="ECO:0000256" key="3">
    <source>
        <dbReference type="SAM" id="MobiDB-lite"/>
    </source>
</evidence>
<dbReference type="Pfam" id="PF00172">
    <property type="entry name" value="Zn_clus"/>
    <property type="match status" value="1"/>
</dbReference>
<evidence type="ECO:0000259" key="4">
    <source>
        <dbReference type="PROSITE" id="PS50048"/>
    </source>
</evidence>
<accession>G3B8B7</accession>
<dbReference type="GO" id="GO:0000976">
    <property type="term" value="F:transcription cis-regulatory region binding"/>
    <property type="evidence" value="ECO:0007669"/>
    <property type="project" value="TreeGrafter"/>
</dbReference>
<feature type="region of interest" description="Disordered" evidence="3">
    <location>
        <begin position="86"/>
        <end position="105"/>
    </location>
</feature>
<keyword evidence="6" id="KW-1185">Reference proteome</keyword>
<dbReference type="STRING" id="590646.G3B8B7"/>
<dbReference type="eggNOG" id="ENOG502QTCC">
    <property type="taxonomic scope" value="Eukaryota"/>
</dbReference>
<dbReference type="PROSITE" id="PS00463">
    <property type="entry name" value="ZN2_CY6_FUNGAL_1"/>
    <property type="match status" value="1"/>
</dbReference>
<comment type="subcellular location">
    <subcellularLocation>
        <location evidence="1">Nucleus</location>
    </subcellularLocation>
</comment>